<dbReference type="InterPro" id="IPR005794">
    <property type="entry name" value="Fmt"/>
</dbReference>
<comment type="function">
    <text evidence="5">Attaches a formyl group to the free amino group of methionyl-tRNA(fMet). The formyl group appears to play a dual role in the initiator identity of N-formylmethionyl-tRNA by promoting its recognition by IF2 and preventing the misappropriation of this tRNA by the elongation apparatus.</text>
</comment>
<keyword evidence="3 5" id="KW-0808">Transferase</keyword>
<accession>A0A2W1JHH7</accession>
<dbReference type="GO" id="GO:0005829">
    <property type="term" value="C:cytosol"/>
    <property type="evidence" value="ECO:0007669"/>
    <property type="project" value="TreeGrafter"/>
</dbReference>
<dbReference type="InterPro" id="IPR001555">
    <property type="entry name" value="GART_AS"/>
</dbReference>
<reference evidence="8 9" key="1">
    <citation type="journal article" date="2018" name="Sci. Rep.">
        <title>A novel species of the marine cyanobacterium Acaryochloris with a unique pigment content and lifestyle.</title>
        <authorList>
            <person name="Partensky F."/>
            <person name="Six C."/>
            <person name="Ratin M."/>
            <person name="Garczarek L."/>
            <person name="Vaulot D."/>
            <person name="Probert I."/>
            <person name="Calteau A."/>
            <person name="Gourvil P."/>
            <person name="Marie D."/>
            <person name="Grebert T."/>
            <person name="Bouchier C."/>
            <person name="Le Panse S."/>
            <person name="Gachenot M."/>
            <person name="Rodriguez F."/>
            <person name="Garrido J.L."/>
        </authorList>
    </citation>
    <scope>NUCLEOTIDE SEQUENCE [LARGE SCALE GENOMIC DNA]</scope>
    <source>
        <strain evidence="8 9">RCC1774</strain>
    </source>
</reference>
<dbReference type="NCBIfam" id="TIGR00460">
    <property type="entry name" value="fmt"/>
    <property type="match status" value="1"/>
</dbReference>
<feature type="binding site" evidence="5">
    <location>
        <begin position="112"/>
        <end position="115"/>
    </location>
    <ligand>
        <name>(6S)-5,6,7,8-tetrahydrofolate</name>
        <dbReference type="ChEBI" id="CHEBI:57453"/>
    </ligand>
</feature>
<dbReference type="InterPro" id="IPR036477">
    <property type="entry name" value="Formyl_transf_N_sf"/>
</dbReference>
<name>A0A2W1JHH7_9CYAN</name>
<comment type="caution">
    <text evidence="8">The sequence shown here is derived from an EMBL/GenBank/DDBJ whole genome shotgun (WGS) entry which is preliminary data.</text>
</comment>
<evidence type="ECO:0000256" key="5">
    <source>
        <dbReference type="HAMAP-Rule" id="MF_00182"/>
    </source>
</evidence>
<evidence type="ECO:0000259" key="6">
    <source>
        <dbReference type="Pfam" id="PF00551"/>
    </source>
</evidence>
<dbReference type="PANTHER" id="PTHR11138:SF5">
    <property type="entry name" value="METHIONYL-TRNA FORMYLTRANSFERASE, MITOCHONDRIAL"/>
    <property type="match status" value="1"/>
</dbReference>
<gene>
    <name evidence="8" type="primary">fmt_1</name>
    <name evidence="5" type="synonym">fmt</name>
    <name evidence="8" type="ORF">C1752_02854</name>
</gene>
<proteinExistence type="inferred from homology"/>
<evidence type="ECO:0000256" key="3">
    <source>
        <dbReference type="ARBA" id="ARBA00022679"/>
    </source>
</evidence>
<evidence type="ECO:0000256" key="4">
    <source>
        <dbReference type="ARBA" id="ARBA00022917"/>
    </source>
</evidence>
<sequence>MIKLIFWGTPQFAVPSLVRLLEEPDIEVLGAVTQPDRRRGRGKQLLPSAVKETALKHGLPVWQPHSVKKDAETLEVLRSQPVDAFIVVAYGQILSPEILAIPRLGCINSHGSLLPAYRGAAPIQWALHDGQKATGLTTMLMDVGMDTGDMLLKSTTNIDPFENAHELAERLSQLSGNLLVETLTQLEKHTIVPIPQDEAQATYARLIKKDDFRLDWANPALLLHNQVRGFFPFCIASFRGQPLKITATVPFDAQGTPLLSGSRSLPALEQLVNKVPGDVVSIAKNKGPIIQTGEGYLLLKTVQLSGKKRQSGWDFANGLHLSIEETLENG</sequence>
<dbReference type="InterPro" id="IPR002376">
    <property type="entry name" value="Formyl_transf_N"/>
</dbReference>
<dbReference type="SUPFAM" id="SSF50486">
    <property type="entry name" value="FMT C-terminal domain-like"/>
    <property type="match status" value="1"/>
</dbReference>
<organism evidence="8 9">
    <name type="scientific">Acaryochloris thomasi RCC1774</name>
    <dbReference type="NCBI Taxonomy" id="1764569"/>
    <lineage>
        <taxon>Bacteria</taxon>
        <taxon>Bacillati</taxon>
        <taxon>Cyanobacteriota</taxon>
        <taxon>Cyanophyceae</taxon>
        <taxon>Acaryochloridales</taxon>
        <taxon>Acaryochloridaceae</taxon>
        <taxon>Acaryochloris</taxon>
        <taxon>Acaryochloris thomasi</taxon>
    </lineage>
</organism>
<feature type="domain" description="Formyl transferase C-terminal" evidence="7">
    <location>
        <begin position="207"/>
        <end position="319"/>
    </location>
</feature>
<dbReference type="InterPro" id="IPR011034">
    <property type="entry name" value="Formyl_transferase-like_C_sf"/>
</dbReference>
<comment type="similarity">
    <text evidence="1 5">Belongs to the Fmt family.</text>
</comment>
<protein>
    <recommendedName>
        <fullName evidence="2 5">Methionyl-tRNA formyltransferase</fullName>
        <ecNumber evidence="2 5">2.1.2.9</ecNumber>
    </recommendedName>
</protein>
<evidence type="ECO:0000313" key="9">
    <source>
        <dbReference type="Proteomes" id="UP000248857"/>
    </source>
</evidence>
<dbReference type="GO" id="GO:0004479">
    <property type="term" value="F:methionyl-tRNA formyltransferase activity"/>
    <property type="evidence" value="ECO:0007669"/>
    <property type="project" value="UniProtKB-UniRule"/>
</dbReference>
<feature type="domain" description="Formyl transferase N-terminal" evidence="6">
    <location>
        <begin position="8"/>
        <end position="183"/>
    </location>
</feature>
<dbReference type="Proteomes" id="UP000248857">
    <property type="component" value="Unassembled WGS sequence"/>
</dbReference>
<dbReference type="PROSITE" id="PS00373">
    <property type="entry name" value="GART"/>
    <property type="match status" value="1"/>
</dbReference>
<dbReference type="PANTHER" id="PTHR11138">
    <property type="entry name" value="METHIONYL-TRNA FORMYLTRANSFERASE"/>
    <property type="match status" value="1"/>
</dbReference>
<dbReference type="CDD" id="cd08646">
    <property type="entry name" value="FMT_core_Met-tRNA-FMT_N"/>
    <property type="match status" value="1"/>
</dbReference>
<dbReference type="InterPro" id="IPR044135">
    <property type="entry name" value="Met-tRNA-FMT_C"/>
</dbReference>
<dbReference type="AlphaFoldDB" id="A0A2W1JHH7"/>
<dbReference type="Pfam" id="PF02911">
    <property type="entry name" value="Formyl_trans_C"/>
    <property type="match status" value="1"/>
</dbReference>
<evidence type="ECO:0000259" key="7">
    <source>
        <dbReference type="Pfam" id="PF02911"/>
    </source>
</evidence>
<evidence type="ECO:0000256" key="1">
    <source>
        <dbReference type="ARBA" id="ARBA00010699"/>
    </source>
</evidence>
<dbReference type="InterPro" id="IPR041711">
    <property type="entry name" value="Met-tRNA-FMT_N"/>
</dbReference>
<keyword evidence="4 5" id="KW-0648">Protein biosynthesis</keyword>
<evidence type="ECO:0000256" key="2">
    <source>
        <dbReference type="ARBA" id="ARBA00012261"/>
    </source>
</evidence>
<dbReference type="CDD" id="cd08704">
    <property type="entry name" value="Met_tRNA_FMT_C"/>
    <property type="match status" value="1"/>
</dbReference>
<dbReference type="EMBL" id="PQWO01000007">
    <property type="protein sequence ID" value="PZD73009.1"/>
    <property type="molecule type" value="Genomic_DNA"/>
</dbReference>
<dbReference type="Gene3D" id="3.40.50.12230">
    <property type="match status" value="1"/>
</dbReference>
<dbReference type="Pfam" id="PF00551">
    <property type="entry name" value="Formyl_trans_N"/>
    <property type="match status" value="1"/>
</dbReference>
<dbReference type="SUPFAM" id="SSF53328">
    <property type="entry name" value="Formyltransferase"/>
    <property type="match status" value="1"/>
</dbReference>
<keyword evidence="9" id="KW-1185">Reference proteome</keyword>
<dbReference type="InterPro" id="IPR005793">
    <property type="entry name" value="Formyl_trans_C"/>
</dbReference>
<dbReference type="EC" id="2.1.2.9" evidence="2 5"/>
<evidence type="ECO:0000313" key="8">
    <source>
        <dbReference type="EMBL" id="PZD73009.1"/>
    </source>
</evidence>
<dbReference type="HAMAP" id="MF_00182">
    <property type="entry name" value="Formyl_trans"/>
    <property type="match status" value="1"/>
</dbReference>
<comment type="catalytic activity">
    <reaction evidence="5">
        <text>L-methionyl-tRNA(fMet) + (6R)-10-formyltetrahydrofolate = N-formyl-L-methionyl-tRNA(fMet) + (6S)-5,6,7,8-tetrahydrofolate + H(+)</text>
        <dbReference type="Rhea" id="RHEA:24380"/>
        <dbReference type="Rhea" id="RHEA-COMP:9952"/>
        <dbReference type="Rhea" id="RHEA-COMP:9953"/>
        <dbReference type="ChEBI" id="CHEBI:15378"/>
        <dbReference type="ChEBI" id="CHEBI:57453"/>
        <dbReference type="ChEBI" id="CHEBI:78530"/>
        <dbReference type="ChEBI" id="CHEBI:78844"/>
        <dbReference type="ChEBI" id="CHEBI:195366"/>
        <dbReference type="EC" id="2.1.2.9"/>
    </reaction>
</comment>